<evidence type="ECO:0000313" key="5">
    <source>
        <dbReference type="EMBL" id="PSJ06656.1"/>
    </source>
</evidence>
<dbReference type="OrthoDB" id="9808140at2"/>
<dbReference type="EMBL" id="PXXO01000003">
    <property type="protein sequence ID" value="PSJ06656.1"/>
    <property type="molecule type" value="Genomic_DNA"/>
</dbReference>
<dbReference type="PANTHER" id="PTHR43591:SF24">
    <property type="entry name" value="2-METHOXY-6-POLYPRENYL-1,4-BENZOQUINOL METHYLASE, MITOCHONDRIAL"/>
    <property type="match status" value="1"/>
</dbReference>
<comment type="pathway">
    <text evidence="4">Cofactor biosynthesis; phylloquinone biosynthesis.</text>
</comment>
<comment type="similarity">
    <text evidence="4">Belongs to the class I-like SAM-binding methyltransferase superfamily. MenG/UbiE family.</text>
</comment>
<dbReference type="InterPro" id="IPR029063">
    <property type="entry name" value="SAM-dependent_MTases_sf"/>
</dbReference>
<sequence length="234" mass="25281">MASFRPGDPQAVQELFEQIAPRYDQLNDLLSFGLHRLWKRQAIAWLQPQPGQHLLDLCCGTGDLALVLAGRVRPGGSVLGIDAAAAPLAVAARRAAAQPWLAVSWQQGDALATGLASASCDGAVIAYGLRNLADPGTGLLELRRLLRDGGRAAVLDFNRSSGAVESFQSFYLRRLVVPTAERFGIPEHYAYLEESLQRFPTGSEQQQLARRAGFSEVRHRPLAGGLMGLLELVA</sequence>
<accession>A0A2P7MZK5</accession>
<evidence type="ECO:0000256" key="4">
    <source>
        <dbReference type="HAMAP-Rule" id="MF_01982"/>
    </source>
</evidence>
<dbReference type="Gene3D" id="3.40.50.150">
    <property type="entry name" value="Vaccinia Virus protein VP39"/>
    <property type="match status" value="1"/>
</dbReference>
<evidence type="ECO:0000256" key="1">
    <source>
        <dbReference type="ARBA" id="ARBA00022603"/>
    </source>
</evidence>
<dbReference type="GO" id="GO:0042372">
    <property type="term" value="P:phylloquinone biosynthetic process"/>
    <property type="evidence" value="ECO:0007669"/>
    <property type="project" value="UniProtKB-UniRule"/>
</dbReference>
<comment type="function">
    <text evidence="4">Methyltransferase required for the conversion of 2-phytyl-1,4-beta-naphthoquinol to phylloquinol.</text>
</comment>
<dbReference type="PANTHER" id="PTHR43591">
    <property type="entry name" value="METHYLTRANSFERASE"/>
    <property type="match status" value="1"/>
</dbReference>
<dbReference type="HAMAP" id="MF_01982">
    <property type="entry name" value="MenG_phylloquinone_subfam"/>
    <property type="match status" value="1"/>
</dbReference>
<dbReference type="NCBIfam" id="NF001244">
    <property type="entry name" value="PRK00216.1-5"/>
    <property type="match status" value="1"/>
</dbReference>
<dbReference type="GO" id="GO:0052624">
    <property type="term" value="F:2-phytyl-1,4-naphthoquinone methyltransferase activity"/>
    <property type="evidence" value="ECO:0007669"/>
    <property type="project" value="UniProtKB-EC"/>
</dbReference>
<comment type="catalytic activity">
    <reaction evidence="4">
        <text>demethylphylloquinol + S-adenosyl-L-methionine = phylloquinol + S-adenosyl-L-homocysteine + H(+)</text>
        <dbReference type="Rhea" id="RHEA:40551"/>
        <dbReference type="ChEBI" id="CHEBI:15378"/>
        <dbReference type="ChEBI" id="CHEBI:28433"/>
        <dbReference type="ChEBI" id="CHEBI:57856"/>
        <dbReference type="ChEBI" id="CHEBI:59789"/>
        <dbReference type="ChEBI" id="CHEBI:87844"/>
        <dbReference type="EC" id="2.1.1.329"/>
    </reaction>
</comment>
<name>A0A2P7MZK5_9CYAN</name>
<dbReference type="SUPFAM" id="SSF53335">
    <property type="entry name" value="S-adenosyl-L-methionine-dependent methyltransferases"/>
    <property type="match status" value="1"/>
</dbReference>
<dbReference type="InterPro" id="IPR004033">
    <property type="entry name" value="UbiE/COQ5_MeTrFase"/>
</dbReference>
<evidence type="ECO:0000256" key="3">
    <source>
        <dbReference type="ARBA" id="ARBA00022691"/>
    </source>
</evidence>
<dbReference type="GO" id="GO:0032259">
    <property type="term" value="P:methylation"/>
    <property type="evidence" value="ECO:0007669"/>
    <property type="project" value="UniProtKB-KW"/>
</dbReference>
<proteinExistence type="inferred from homology"/>
<evidence type="ECO:0000313" key="6">
    <source>
        <dbReference type="Proteomes" id="UP000243002"/>
    </source>
</evidence>
<keyword evidence="2 4" id="KW-0808">Transferase</keyword>
<dbReference type="UniPathway" id="UPA00995"/>
<reference evidence="5 6" key="1">
    <citation type="journal article" date="2018" name="Environ. Microbiol.">
        <title>Ecological and genomic features of two widespread freshwater picocyanobacteria.</title>
        <authorList>
            <person name="Cabello-Yeves P.J."/>
            <person name="Picazo A."/>
            <person name="Camacho A."/>
            <person name="Callieri C."/>
            <person name="Rosselli R."/>
            <person name="Roda-Garcia J.J."/>
            <person name="Coutinho F.H."/>
            <person name="Rodriguez-Valera F."/>
        </authorList>
    </citation>
    <scope>NUCLEOTIDE SEQUENCE [LARGE SCALE GENOMIC DNA]</scope>
    <source>
        <strain evidence="5 6">Tous</strain>
    </source>
</reference>
<dbReference type="HAMAP" id="MF_01813">
    <property type="entry name" value="MenG_UbiE_methyltr"/>
    <property type="match status" value="1"/>
</dbReference>
<dbReference type="EC" id="2.1.1.329" evidence="4"/>
<organism evidence="5 6">
    <name type="scientific">Cyanobium usitatum str. Tous</name>
    <dbReference type="NCBI Taxonomy" id="2116684"/>
    <lineage>
        <taxon>Bacteria</taxon>
        <taxon>Bacillati</taxon>
        <taxon>Cyanobacteriota</taxon>
        <taxon>Cyanophyceae</taxon>
        <taxon>Synechococcales</taxon>
        <taxon>Prochlorococcaceae</taxon>
        <taxon>Cyanobium</taxon>
    </lineage>
</organism>
<keyword evidence="1 4" id="KW-0489">Methyltransferase</keyword>
<keyword evidence="3 4" id="KW-0949">S-adenosyl-L-methionine</keyword>
<evidence type="ECO:0000256" key="2">
    <source>
        <dbReference type="ARBA" id="ARBA00022679"/>
    </source>
</evidence>
<protein>
    <recommendedName>
        <fullName evidence="4">2-phytyl-1,4-naphtoquinone methyltransferase</fullName>
        <ecNumber evidence="4">2.1.1.329</ecNumber>
    </recommendedName>
    <alternativeName>
        <fullName evidence="4">Demethylphylloquinone methyltransferase</fullName>
    </alternativeName>
</protein>
<dbReference type="Pfam" id="PF01209">
    <property type="entry name" value="Ubie_methyltran"/>
    <property type="match status" value="1"/>
</dbReference>
<dbReference type="RefSeq" id="WP_106502162.1">
    <property type="nucleotide sequence ID" value="NZ_PXXO01000003.1"/>
</dbReference>
<dbReference type="AlphaFoldDB" id="A0A2P7MZK5"/>
<dbReference type="InterPro" id="IPR023576">
    <property type="entry name" value="UbiE/COQ5_MeTrFase_CS"/>
</dbReference>
<keyword evidence="6" id="KW-1185">Reference proteome</keyword>
<dbReference type="Proteomes" id="UP000243002">
    <property type="component" value="Unassembled WGS sequence"/>
</dbReference>
<dbReference type="PROSITE" id="PS01183">
    <property type="entry name" value="UBIE_1"/>
    <property type="match status" value="1"/>
</dbReference>
<dbReference type="InterPro" id="IPR032904">
    <property type="entry name" value="MenG"/>
</dbReference>
<gene>
    <name evidence="4" type="primary">menG</name>
    <name evidence="5" type="ORF">C7K55_04225</name>
</gene>
<comment type="caution">
    <text evidence="5">The sequence shown here is derived from an EMBL/GenBank/DDBJ whole genome shotgun (WGS) entry which is preliminary data.</text>
</comment>
<dbReference type="NCBIfam" id="TIGR01934">
    <property type="entry name" value="MenG_MenH_UbiE"/>
    <property type="match status" value="1"/>
</dbReference>
<dbReference type="PROSITE" id="PS51608">
    <property type="entry name" value="SAM_MT_UBIE"/>
    <property type="match status" value="1"/>
</dbReference>